<proteinExistence type="predicted"/>
<dbReference type="Proteomes" id="UP000198926">
    <property type="component" value="Unassembled WGS sequence"/>
</dbReference>
<dbReference type="AlphaFoldDB" id="A0A1I6LNQ4"/>
<accession>A0A1I6LNQ4</accession>
<evidence type="ECO:0000256" key="3">
    <source>
        <dbReference type="ARBA" id="ARBA00022989"/>
    </source>
</evidence>
<dbReference type="OrthoDB" id="582337at2"/>
<feature type="transmembrane region" description="Helical" evidence="5">
    <location>
        <begin position="60"/>
        <end position="80"/>
    </location>
</feature>
<feature type="domain" description="DUF202" evidence="6">
    <location>
        <begin position="18"/>
        <end position="84"/>
    </location>
</feature>
<dbReference type="STRING" id="1123755.SAMN05444714_0746"/>
<evidence type="ECO:0000256" key="5">
    <source>
        <dbReference type="SAM" id="Phobius"/>
    </source>
</evidence>
<feature type="transmembrane region" description="Helical" evidence="5">
    <location>
        <begin position="27"/>
        <end position="48"/>
    </location>
</feature>
<feature type="transmembrane region" description="Helical" evidence="5">
    <location>
        <begin position="100"/>
        <end position="119"/>
    </location>
</feature>
<dbReference type="InterPro" id="IPR003807">
    <property type="entry name" value="DUF202"/>
</dbReference>
<evidence type="ECO:0000256" key="2">
    <source>
        <dbReference type="ARBA" id="ARBA00022692"/>
    </source>
</evidence>
<keyword evidence="4 5" id="KW-0472">Membrane</keyword>
<keyword evidence="3 5" id="KW-1133">Transmembrane helix</keyword>
<name>A0A1I6LNQ4_9RHOB</name>
<evidence type="ECO:0000313" key="7">
    <source>
        <dbReference type="EMBL" id="SFS05085.1"/>
    </source>
</evidence>
<sequence length="120" mass="13055">MTDKNDKAAQRTDWAEDRTILANERTFASWMRTGMACIGVALGLRAVFSATDYPLIAKGVAELFILTALLIFVSAVRRSYVAQKRIDDHDASAQSHKNMVVTAALMALGAIATGAILWLL</sequence>
<comment type="subcellular location">
    <subcellularLocation>
        <location evidence="1">Endomembrane system</location>
        <topology evidence="1">Multi-pass membrane protein</topology>
    </subcellularLocation>
</comment>
<keyword evidence="2 5" id="KW-0812">Transmembrane</keyword>
<evidence type="ECO:0000259" key="6">
    <source>
        <dbReference type="Pfam" id="PF02656"/>
    </source>
</evidence>
<evidence type="ECO:0000256" key="1">
    <source>
        <dbReference type="ARBA" id="ARBA00004127"/>
    </source>
</evidence>
<dbReference type="Pfam" id="PF02656">
    <property type="entry name" value="DUF202"/>
    <property type="match status" value="1"/>
</dbReference>
<gene>
    <name evidence="7" type="ORF">SAMN05444714_0746</name>
</gene>
<keyword evidence="8" id="KW-1185">Reference proteome</keyword>
<dbReference type="RefSeq" id="WP_090204098.1">
    <property type="nucleotide sequence ID" value="NZ_FOZM01000001.1"/>
</dbReference>
<evidence type="ECO:0000313" key="8">
    <source>
        <dbReference type="Proteomes" id="UP000198926"/>
    </source>
</evidence>
<reference evidence="7 8" key="1">
    <citation type="submission" date="2016-10" db="EMBL/GenBank/DDBJ databases">
        <authorList>
            <person name="de Groot N.N."/>
        </authorList>
    </citation>
    <scope>NUCLEOTIDE SEQUENCE [LARGE SCALE GENOMIC DNA]</scope>
    <source>
        <strain evidence="7 8">DSM 29433</strain>
    </source>
</reference>
<protein>
    <submittedName>
        <fullName evidence="7">Putative membrane protein</fullName>
    </submittedName>
</protein>
<evidence type="ECO:0000256" key="4">
    <source>
        <dbReference type="ARBA" id="ARBA00023136"/>
    </source>
</evidence>
<organism evidence="7 8">
    <name type="scientific">Yoonia litorea</name>
    <dbReference type="NCBI Taxonomy" id="1123755"/>
    <lineage>
        <taxon>Bacteria</taxon>
        <taxon>Pseudomonadati</taxon>
        <taxon>Pseudomonadota</taxon>
        <taxon>Alphaproteobacteria</taxon>
        <taxon>Rhodobacterales</taxon>
        <taxon>Paracoccaceae</taxon>
        <taxon>Yoonia</taxon>
    </lineage>
</organism>
<dbReference type="EMBL" id="FOZM01000001">
    <property type="protein sequence ID" value="SFS05085.1"/>
    <property type="molecule type" value="Genomic_DNA"/>
</dbReference>
<dbReference type="GO" id="GO:0012505">
    <property type="term" value="C:endomembrane system"/>
    <property type="evidence" value="ECO:0007669"/>
    <property type="project" value="UniProtKB-SubCell"/>
</dbReference>